<keyword evidence="1" id="KW-0472">Membrane</keyword>
<keyword evidence="7" id="KW-1185">Reference proteome</keyword>
<proteinExistence type="predicted"/>
<dbReference type="AlphaFoldDB" id="A0A1Y1T6H7"/>
<keyword evidence="1" id="KW-0812">Transmembrane</keyword>
<feature type="domain" description="Gliding motility-associated protein GldM C-terminal" evidence="2">
    <location>
        <begin position="413"/>
        <end position="517"/>
    </location>
</feature>
<feature type="domain" description="Gliding motility-associated protein GldM second immunoglobulin-like" evidence="5">
    <location>
        <begin position="330"/>
        <end position="410"/>
    </location>
</feature>
<dbReference type="Pfam" id="PF21601">
    <property type="entry name" value="GldM_2nd"/>
    <property type="match status" value="1"/>
</dbReference>
<evidence type="ECO:0000256" key="1">
    <source>
        <dbReference type="SAM" id="Phobius"/>
    </source>
</evidence>
<dbReference type="Pfam" id="PF12081">
    <property type="entry name" value="GldM_1st"/>
    <property type="match status" value="1"/>
</dbReference>
<evidence type="ECO:0000259" key="5">
    <source>
        <dbReference type="Pfam" id="PF21602"/>
    </source>
</evidence>
<accession>A0A1Y1T6H7</accession>
<dbReference type="OrthoDB" id="1490890at2"/>
<evidence type="ECO:0008006" key="8">
    <source>
        <dbReference type="Google" id="ProtNLM"/>
    </source>
</evidence>
<evidence type="ECO:0000313" key="6">
    <source>
        <dbReference type="EMBL" id="ORL46667.1"/>
    </source>
</evidence>
<dbReference type="InterPro" id="IPR048406">
    <property type="entry name" value="GldM_Ig-like-2"/>
</dbReference>
<evidence type="ECO:0000313" key="7">
    <source>
        <dbReference type="Proteomes" id="UP000192746"/>
    </source>
</evidence>
<keyword evidence="1" id="KW-1133">Transmembrane helix</keyword>
<dbReference type="Proteomes" id="UP000192746">
    <property type="component" value="Unassembled WGS sequence"/>
</dbReference>
<dbReference type="NCBIfam" id="TIGR03517">
    <property type="entry name" value="GldM_gliding"/>
    <property type="match status" value="1"/>
</dbReference>
<dbReference type="InterPro" id="IPR022719">
    <property type="entry name" value="Motility-assoc_prot_GldM_C"/>
</dbReference>
<evidence type="ECO:0000259" key="2">
    <source>
        <dbReference type="Pfam" id="PF12080"/>
    </source>
</evidence>
<dbReference type="STRING" id="1185767.IIF7_04086"/>
<comment type="caution">
    <text evidence="6">The sequence shown here is derived from an EMBL/GenBank/DDBJ whole genome shotgun (WGS) entry which is preliminary data.</text>
</comment>
<dbReference type="Pfam" id="PF21602">
    <property type="entry name" value="GldM_3rd"/>
    <property type="match status" value="1"/>
</dbReference>
<reference evidence="6 7" key="1">
    <citation type="submission" date="2013-04" db="EMBL/GenBank/DDBJ databases">
        <title>Zunongwangia sp. 22II14-10F7 Genome Sequencing.</title>
        <authorList>
            <person name="Lai Q."/>
            <person name="Shao Z."/>
        </authorList>
    </citation>
    <scope>NUCLEOTIDE SEQUENCE [LARGE SCALE GENOMIC DNA]</scope>
    <source>
        <strain evidence="6 7">22II14-10F7</strain>
    </source>
</reference>
<dbReference type="InterPro" id="IPR048405">
    <property type="entry name" value="GldM_Ig-like-1"/>
</dbReference>
<dbReference type="InterPro" id="IPR022720">
    <property type="entry name" value="Motility-assoc_prot_GldM_N"/>
</dbReference>
<feature type="domain" description="Gliding motility-associated protein GldM first immunoglobulin-like" evidence="4">
    <location>
        <begin position="222"/>
        <end position="326"/>
    </location>
</feature>
<dbReference type="EMBL" id="ARYN01000003">
    <property type="protein sequence ID" value="ORL46667.1"/>
    <property type="molecule type" value="Genomic_DNA"/>
</dbReference>
<organism evidence="6 7">
    <name type="scientific">Zunongwangia atlantica 22II14-10F7</name>
    <dbReference type="NCBI Taxonomy" id="1185767"/>
    <lineage>
        <taxon>Bacteria</taxon>
        <taxon>Pseudomonadati</taxon>
        <taxon>Bacteroidota</taxon>
        <taxon>Flavobacteriia</taxon>
        <taxon>Flavobacteriales</taxon>
        <taxon>Flavobacteriaceae</taxon>
        <taxon>Zunongwangia</taxon>
    </lineage>
</organism>
<gene>
    <name evidence="6" type="ORF">IIF7_04086</name>
</gene>
<protein>
    <recommendedName>
        <fullName evidence="8">Gliding motility protein GldM</fullName>
    </recommendedName>
</protein>
<evidence type="ECO:0000259" key="4">
    <source>
        <dbReference type="Pfam" id="PF21601"/>
    </source>
</evidence>
<feature type="transmembrane region" description="Helical" evidence="1">
    <location>
        <begin position="12"/>
        <end position="29"/>
    </location>
</feature>
<name>A0A1Y1T6H7_9FLAO</name>
<evidence type="ECO:0000259" key="3">
    <source>
        <dbReference type="Pfam" id="PF12081"/>
    </source>
</evidence>
<dbReference type="InterPro" id="IPR019859">
    <property type="entry name" value="Motility-assoc_prot_GldM"/>
</dbReference>
<sequence>MASGKQSPRQKMINLMYLVFIAMMALNMSKEVLVAFGSMNEKLEESNATTEQRNVAAMQGLQTKAGEQAEKYAQLAQKAETINQLSQELDTYIAGVKTDLTGELDDPQDYQAMDKPDVLDEKFFKGGKISPEGEEFVEKINTYREGIISTLGEDFSTLNNEIARKFNTDEVEDSEGTKKPWLTYNFEGFPLIASITQLTQLQSDVKTTENDVLSAMLAGQLQEEVSMSNYTTILETEKSAYYQGETFDGAIVLGRSDETTKPNKIELKLDGRTLSESDYSLQGGKVILNVPAGNAGDHTITGQLIFNEGGEEPIEVAVNQKFAVIPKPNSATISADKMNVLYRGVKNPLTISMAGVPDNNVQANAPGLSRTSGSSYVMDVTTLQQREVKINVTGTIDGKSYPSSSTFRIKDIPSPVGSIRKETGSVKMQRNSLEVSEVGAELLDFDFDIGLRVNGFSFKVSGQPTVTVRGNRLDNAAKAALRRAGRGETVQIFDIDATLTTNSGYKLKKIAPVFIELTN</sequence>
<dbReference type="Pfam" id="PF12080">
    <property type="entry name" value="GldM_4th"/>
    <property type="match status" value="1"/>
</dbReference>
<dbReference type="RefSeq" id="WP_084840404.1">
    <property type="nucleotide sequence ID" value="NZ_ARYN01000003.1"/>
</dbReference>
<feature type="domain" description="Gliding motility-associated protein GldM N-terminal" evidence="3">
    <location>
        <begin position="31"/>
        <end position="218"/>
    </location>
</feature>